<dbReference type="Proteomes" id="UP001139354">
    <property type="component" value="Unassembled WGS sequence"/>
</dbReference>
<proteinExistence type="predicted"/>
<dbReference type="PANTHER" id="PTHR35936:SF17">
    <property type="entry name" value="ARGININE-BINDING EXTRACELLULAR PROTEIN ARTP"/>
    <property type="match status" value="1"/>
</dbReference>
<dbReference type="InterPro" id="IPR001638">
    <property type="entry name" value="Solute-binding_3/MltF_N"/>
</dbReference>
<dbReference type="PANTHER" id="PTHR35936">
    <property type="entry name" value="MEMBRANE-BOUND LYTIC MUREIN TRANSGLYCOSYLASE F"/>
    <property type="match status" value="1"/>
</dbReference>
<evidence type="ECO:0000313" key="4">
    <source>
        <dbReference type="EMBL" id="MCC2032642.1"/>
    </source>
</evidence>
<dbReference type="AlphaFoldDB" id="A0A9X1LVK1"/>
<dbReference type="RefSeq" id="WP_229384610.1">
    <property type="nucleotide sequence ID" value="NZ_JAGTTN010000003.1"/>
</dbReference>
<keyword evidence="1 2" id="KW-0732">Signal</keyword>
<dbReference type="SUPFAM" id="SSF53850">
    <property type="entry name" value="Periplasmic binding protein-like II"/>
    <property type="match status" value="1"/>
</dbReference>
<dbReference type="EMBL" id="JAGTTN010000003">
    <property type="protein sequence ID" value="MCC2032642.1"/>
    <property type="molecule type" value="Genomic_DNA"/>
</dbReference>
<feature type="domain" description="Solute-binding protein family 3/N-terminal" evidence="3">
    <location>
        <begin position="47"/>
        <end position="267"/>
    </location>
</feature>
<gene>
    <name evidence="4" type="ORF">KEC57_10675</name>
</gene>
<evidence type="ECO:0000313" key="5">
    <source>
        <dbReference type="Proteomes" id="UP001139354"/>
    </source>
</evidence>
<evidence type="ECO:0000256" key="2">
    <source>
        <dbReference type="SAM" id="SignalP"/>
    </source>
</evidence>
<sequence>MQHRILTAAAALAVATVVLSGCAGSTTSSVAADCEPAHEFTTVEEGKLTVAITEAAPFSSYANQKASGIDADIIEAIAEAECLDVAYTPMSYASAVPAVQNGRADLAIGGFYRSQSRAEIVALSDPLYLDQMAVISEDGSATISDLEGQKVGTVDGYIWVSDFQTIYGSDLTLYPSITEMKADLEAGRIQAGVEGFAVSSLLMGGSDFDVEVLGADDRVGSTTSPAQAGFPIAQDATDLLAAVNADVAALREDGTLAEMLEANGIDPTAAETGDPRLL</sequence>
<evidence type="ECO:0000256" key="1">
    <source>
        <dbReference type="ARBA" id="ARBA00022729"/>
    </source>
</evidence>
<name>A0A9X1LVK1_9MICO</name>
<feature type="chain" id="PRO_5040977388" evidence="2">
    <location>
        <begin position="32"/>
        <end position="278"/>
    </location>
</feature>
<protein>
    <submittedName>
        <fullName evidence="4">Amino acid ABC transporter substrate-binding protein</fullName>
    </submittedName>
</protein>
<reference evidence="4" key="1">
    <citation type="submission" date="2021-04" db="EMBL/GenBank/DDBJ databases">
        <title>Microbacterium tenobrionis sp. nov. and Microbacterium allomyrinae sp. nov., isolated from larvae of Tenobrio molitor and Allomyrina dichotoma, respectively.</title>
        <authorList>
            <person name="Lee S.D."/>
        </authorList>
    </citation>
    <scope>NUCLEOTIDE SEQUENCE</scope>
    <source>
        <strain evidence="4">BWT-G7</strain>
    </source>
</reference>
<dbReference type="Pfam" id="PF00497">
    <property type="entry name" value="SBP_bac_3"/>
    <property type="match status" value="1"/>
</dbReference>
<feature type="signal peptide" evidence="2">
    <location>
        <begin position="1"/>
        <end position="31"/>
    </location>
</feature>
<dbReference type="SMART" id="SM00062">
    <property type="entry name" value="PBPb"/>
    <property type="match status" value="1"/>
</dbReference>
<accession>A0A9X1LVK1</accession>
<dbReference type="CDD" id="cd13530">
    <property type="entry name" value="PBP2_peptides_like"/>
    <property type="match status" value="1"/>
</dbReference>
<dbReference type="Gene3D" id="3.40.190.10">
    <property type="entry name" value="Periplasmic binding protein-like II"/>
    <property type="match status" value="2"/>
</dbReference>
<organism evidence="4 5">
    <name type="scientific">Microbacterium allomyrinae</name>
    <dbReference type="NCBI Taxonomy" id="2830666"/>
    <lineage>
        <taxon>Bacteria</taxon>
        <taxon>Bacillati</taxon>
        <taxon>Actinomycetota</taxon>
        <taxon>Actinomycetes</taxon>
        <taxon>Micrococcales</taxon>
        <taxon>Microbacteriaceae</taxon>
        <taxon>Microbacterium</taxon>
    </lineage>
</organism>
<dbReference type="PROSITE" id="PS51257">
    <property type="entry name" value="PROKAR_LIPOPROTEIN"/>
    <property type="match status" value="1"/>
</dbReference>
<comment type="caution">
    <text evidence="4">The sequence shown here is derived from an EMBL/GenBank/DDBJ whole genome shotgun (WGS) entry which is preliminary data.</text>
</comment>
<evidence type="ECO:0000259" key="3">
    <source>
        <dbReference type="SMART" id="SM00062"/>
    </source>
</evidence>
<keyword evidence="5" id="KW-1185">Reference proteome</keyword>